<evidence type="ECO:0000256" key="9">
    <source>
        <dbReference type="ARBA" id="ARBA00022729"/>
    </source>
</evidence>
<dbReference type="PROSITE" id="PS50026">
    <property type="entry name" value="EGF_3"/>
    <property type="match status" value="1"/>
</dbReference>
<evidence type="ECO:0000313" key="24">
    <source>
        <dbReference type="Proteomes" id="UP001652624"/>
    </source>
</evidence>
<evidence type="ECO:0000256" key="10">
    <source>
        <dbReference type="ARBA" id="ARBA00022782"/>
    </source>
</evidence>
<dbReference type="PROSITE" id="PS00022">
    <property type="entry name" value="EGF_1"/>
    <property type="match status" value="1"/>
</dbReference>
<accession>A0A1S2ZIK2</accession>
<dbReference type="eggNOG" id="ENOG502S5DM">
    <property type="taxonomic scope" value="Eukaryota"/>
</dbReference>
<dbReference type="Gene3D" id="2.10.25.10">
    <property type="entry name" value="Laminin"/>
    <property type="match status" value="1"/>
</dbReference>
<evidence type="ECO:0000256" key="3">
    <source>
        <dbReference type="ARBA" id="ARBA00022473"/>
    </source>
</evidence>
<dbReference type="AlphaFoldDB" id="A0A1S2ZIK2"/>
<dbReference type="InterPro" id="IPR000742">
    <property type="entry name" value="EGF"/>
</dbReference>
<evidence type="ECO:0000256" key="14">
    <source>
        <dbReference type="ARBA" id="ARBA00023157"/>
    </source>
</evidence>
<dbReference type="SMART" id="SM00181">
    <property type="entry name" value="EGF"/>
    <property type="match status" value="1"/>
</dbReference>
<name>A0A1S2ZIK2_ERIEU</name>
<evidence type="ECO:0000256" key="17">
    <source>
        <dbReference type="ARBA" id="ARBA00053614"/>
    </source>
</evidence>
<keyword evidence="10" id="KW-0221">Differentiation</keyword>
<keyword evidence="24" id="KW-1185">Reference proteome</keyword>
<keyword evidence="13 21" id="KW-0472">Membrane</keyword>
<comment type="function">
    <text evidence="17">Ligand of the EGF receptor/EGFR and ERBB4. Stimulates EGFR and ERBB4 tyrosine phosphorylation. Contributes to inflammation, wound healing, tissue repair, and oocyte maturation by regulating angiogenesis and vascular remodeling and by stimulating cell proliferation.</text>
</comment>
<evidence type="ECO:0000256" key="15">
    <source>
        <dbReference type="ARBA" id="ARBA00023180"/>
    </source>
</evidence>
<evidence type="ECO:0000256" key="11">
    <source>
        <dbReference type="ARBA" id="ARBA00022989"/>
    </source>
</evidence>
<keyword evidence="16" id="KW-0497">Mitogen</keyword>
<dbReference type="PANTHER" id="PTHR10740:SF11">
    <property type="entry name" value="PROEPIREGULIN"/>
    <property type="match status" value="1"/>
</dbReference>
<dbReference type="RefSeq" id="XP_007519903.1">
    <property type="nucleotide sequence ID" value="XM_007519841.2"/>
</dbReference>
<feature type="transmembrane region" description="Helical" evidence="21">
    <location>
        <begin position="112"/>
        <end position="135"/>
    </location>
</feature>
<comment type="subcellular location">
    <subcellularLocation>
        <location evidence="2">Cell membrane</location>
        <topology evidence="2">Single-pass type I membrane protein</topology>
    </subcellularLocation>
    <subcellularLocation>
        <location evidence="1">Secreted</location>
        <location evidence="1">Extracellular space</location>
    </subcellularLocation>
</comment>
<dbReference type="GO" id="GO:0051781">
    <property type="term" value="P:positive regulation of cell division"/>
    <property type="evidence" value="ECO:0007669"/>
    <property type="project" value="UniProtKB-KW"/>
</dbReference>
<keyword evidence="7" id="KW-0037">Angiogenesis</keyword>
<evidence type="ECO:0000256" key="12">
    <source>
        <dbReference type="ARBA" id="ARBA00023030"/>
    </source>
</evidence>
<keyword evidence="6 20" id="KW-0245">EGF-like domain</keyword>
<dbReference type="PRINTS" id="PR00009">
    <property type="entry name" value="EGFTGF"/>
</dbReference>
<evidence type="ECO:0000256" key="4">
    <source>
        <dbReference type="ARBA" id="ARBA00022475"/>
    </source>
</evidence>
<dbReference type="OrthoDB" id="6133584at2759"/>
<dbReference type="Proteomes" id="UP001652624">
    <property type="component" value="Chromosome 3"/>
</dbReference>
<dbReference type="GO" id="GO:0008284">
    <property type="term" value="P:positive regulation of cell population proliferation"/>
    <property type="evidence" value="ECO:0007669"/>
    <property type="project" value="TreeGrafter"/>
</dbReference>
<evidence type="ECO:0000256" key="21">
    <source>
        <dbReference type="SAM" id="Phobius"/>
    </source>
</evidence>
<dbReference type="GO" id="GO:0051240">
    <property type="term" value="P:positive regulation of multicellular organismal process"/>
    <property type="evidence" value="ECO:0007669"/>
    <property type="project" value="UniProtKB-ARBA"/>
</dbReference>
<comment type="subunit">
    <text evidence="18">Interacts with EGFR and ERBB4.</text>
</comment>
<dbReference type="GO" id="GO:0045840">
    <property type="term" value="P:positive regulation of mitotic nuclear division"/>
    <property type="evidence" value="ECO:0007669"/>
    <property type="project" value="TreeGrafter"/>
</dbReference>
<evidence type="ECO:0000256" key="20">
    <source>
        <dbReference type="PROSITE-ProRule" id="PRU00076"/>
    </source>
</evidence>
<feature type="signal peptide" evidence="22">
    <location>
        <begin position="1"/>
        <end position="26"/>
    </location>
</feature>
<organism evidence="24 25">
    <name type="scientific">Erinaceus europaeus</name>
    <name type="common">Western European hedgehog</name>
    <dbReference type="NCBI Taxonomy" id="9365"/>
    <lineage>
        <taxon>Eukaryota</taxon>
        <taxon>Metazoa</taxon>
        <taxon>Chordata</taxon>
        <taxon>Craniata</taxon>
        <taxon>Vertebrata</taxon>
        <taxon>Euteleostomi</taxon>
        <taxon>Mammalia</taxon>
        <taxon>Eutheria</taxon>
        <taxon>Laurasiatheria</taxon>
        <taxon>Eulipotyphla</taxon>
        <taxon>Erinaceidae</taxon>
        <taxon>Erinaceinae</taxon>
        <taxon>Erinaceus</taxon>
    </lineage>
</organism>
<keyword evidence="11 21" id="KW-1133">Transmembrane helix</keyword>
<evidence type="ECO:0000259" key="23">
    <source>
        <dbReference type="PROSITE" id="PS50026"/>
    </source>
</evidence>
<proteinExistence type="predicted"/>
<evidence type="ECO:0000256" key="7">
    <source>
        <dbReference type="ARBA" id="ARBA00022657"/>
    </source>
</evidence>
<evidence type="ECO:0000256" key="6">
    <source>
        <dbReference type="ARBA" id="ARBA00022536"/>
    </source>
</evidence>
<dbReference type="GO" id="GO:0005886">
    <property type="term" value="C:plasma membrane"/>
    <property type="evidence" value="ECO:0007669"/>
    <property type="project" value="UniProtKB-SubCell"/>
</dbReference>
<dbReference type="GO" id="GO:0005615">
    <property type="term" value="C:extracellular space"/>
    <property type="evidence" value="ECO:0007669"/>
    <property type="project" value="TreeGrafter"/>
</dbReference>
<dbReference type="GO" id="GO:0008083">
    <property type="term" value="F:growth factor activity"/>
    <property type="evidence" value="ECO:0007669"/>
    <property type="project" value="UniProtKB-KW"/>
</dbReference>
<gene>
    <name evidence="25" type="primary">EREG</name>
</gene>
<dbReference type="GO" id="GO:0030154">
    <property type="term" value="P:cell differentiation"/>
    <property type="evidence" value="ECO:0007669"/>
    <property type="project" value="UniProtKB-KW"/>
</dbReference>
<dbReference type="FunCoup" id="A0A1S2ZIK2">
    <property type="interactions" value="287"/>
</dbReference>
<dbReference type="PANTHER" id="PTHR10740">
    <property type="entry name" value="TRANSFORMING GROWTH FACTOR ALPHA"/>
    <property type="match status" value="1"/>
</dbReference>
<dbReference type="GO" id="GO:0001525">
    <property type="term" value="P:angiogenesis"/>
    <property type="evidence" value="ECO:0007669"/>
    <property type="project" value="UniProtKB-KW"/>
</dbReference>
<dbReference type="InParanoid" id="A0A1S2ZIK2"/>
<keyword evidence="4" id="KW-1003">Cell membrane</keyword>
<evidence type="ECO:0000256" key="16">
    <source>
        <dbReference type="ARBA" id="ARBA00023246"/>
    </source>
</evidence>
<evidence type="ECO:0000256" key="18">
    <source>
        <dbReference type="ARBA" id="ARBA00063711"/>
    </source>
</evidence>
<evidence type="ECO:0000256" key="13">
    <source>
        <dbReference type="ARBA" id="ARBA00023136"/>
    </source>
</evidence>
<dbReference type="GO" id="GO:0048513">
    <property type="term" value="P:animal organ development"/>
    <property type="evidence" value="ECO:0007669"/>
    <property type="project" value="UniProtKB-ARBA"/>
</dbReference>
<dbReference type="GO" id="GO:0045740">
    <property type="term" value="P:positive regulation of DNA replication"/>
    <property type="evidence" value="ECO:0007669"/>
    <property type="project" value="UniProtKB-ARBA"/>
</dbReference>
<dbReference type="FunFam" id="2.10.25.10:FF:000320">
    <property type="entry name" value="Proepiregulin"/>
    <property type="match status" value="1"/>
</dbReference>
<evidence type="ECO:0000256" key="5">
    <source>
        <dbReference type="ARBA" id="ARBA00022525"/>
    </source>
</evidence>
<dbReference type="STRING" id="9365.ENSEEUP00000007169"/>
<keyword evidence="15" id="KW-0325">Glycoprotein</keyword>
<dbReference type="GeneID" id="103110674"/>
<keyword evidence="9 22" id="KW-0732">Signal</keyword>
<reference evidence="25" key="1">
    <citation type="submission" date="2025-08" db="UniProtKB">
        <authorList>
            <consortium name="RefSeq"/>
        </authorList>
    </citation>
    <scope>IDENTIFICATION</scope>
</reference>
<comment type="caution">
    <text evidence="20">Lacks conserved residue(s) required for the propagation of feature annotation.</text>
</comment>
<keyword evidence="14 20" id="KW-1015">Disulfide bond</keyword>
<keyword evidence="5" id="KW-0964">Secreted</keyword>
<feature type="domain" description="EGF-like" evidence="23">
    <location>
        <begin position="58"/>
        <end position="98"/>
    </location>
</feature>
<evidence type="ECO:0000256" key="22">
    <source>
        <dbReference type="SAM" id="SignalP"/>
    </source>
</evidence>
<sequence length="163" mass="18283">MEPCGAGRVPALLFCLGFHLLQTVLSASVIPLCAPGEFEENCTGLVQTEDSPRVAQVYVTECSSDMDGYCFHGQCIYVVNVSENHCRCDLGYTGRRCEHFILTVQKPLSKEYVALTVILILLFLVIIAGSTHYFCRWYRHRKSKESKNEYEKVTAGDPVLPQV</sequence>
<dbReference type="GO" id="GO:0007173">
    <property type="term" value="P:epidermal growth factor receptor signaling pathway"/>
    <property type="evidence" value="ECO:0007669"/>
    <property type="project" value="UniProtKB-ARBA"/>
</dbReference>
<feature type="disulfide bond" evidence="20">
    <location>
        <begin position="88"/>
        <end position="97"/>
    </location>
</feature>
<evidence type="ECO:0000256" key="1">
    <source>
        <dbReference type="ARBA" id="ARBA00004239"/>
    </source>
</evidence>
<keyword evidence="8 21" id="KW-0812">Transmembrane</keyword>
<dbReference type="GO" id="GO:0005154">
    <property type="term" value="F:epidermal growth factor receptor binding"/>
    <property type="evidence" value="ECO:0007669"/>
    <property type="project" value="TreeGrafter"/>
</dbReference>
<dbReference type="SUPFAM" id="SSF57196">
    <property type="entry name" value="EGF/Laminin"/>
    <property type="match status" value="1"/>
</dbReference>
<evidence type="ECO:0000256" key="2">
    <source>
        <dbReference type="ARBA" id="ARBA00004251"/>
    </source>
</evidence>
<protein>
    <recommendedName>
        <fullName evidence="19">Proepiregulin</fullName>
    </recommendedName>
</protein>
<keyword evidence="12" id="KW-0339">Growth factor</keyword>
<dbReference type="PROSITE" id="PS01186">
    <property type="entry name" value="EGF_2"/>
    <property type="match status" value="1"/>
</dbReference>
<evidence type="ECO:0000256" key="19">
    <source>
        <dbReference type="ARBA" id="ARBA00069823"/>
    </source>
</evidence>
<evidence type="ECO:0000256" key="8">
    <source>
        <dbReference type="ARBA" id="ARBA00022692"/>
    </source>
</evidence>
<evidence type="ECO:0000313" key="25">
    <source>
        <dbReference type="RefSeq" id="XP_007519903.1"/>
    </source>
</evidence>
<dbReference type="CTD" id="2069"/>
<keyword evidence="3" id="KW-0217">Developmental protein</keyword>
<feature type="chain" id="PRO_5010277109" description="Proepiregulin" evidence="22">
    <location>
        <begin position="27"/>
        <end position="163"/>
    </location>
</feature>